<feature type="non-terminal residue" evidence="7">
    <location>
        <position position="1"/>
    </location>
</feature>
<evidence type="ECO:0000313" key="8">
    <source>
        <dbReference type="Proteomes" id="UP001166093"/>
    </source>
</evidence>
<dbReference type="Pfam" id="PF03661">
    <property type="entry name" value="TMEM33_Pom33"/>
    <property type="match status" value="1"/>
</dbReference>
<comment type="subcellular location">
    <subcellularLocation>
        <location evidence="1">Membrane</location>
        <topology evidence="1">Multi-pass membrane protein</topology>
    </subcellularLocation>
</comment>
<dbReference type="PANTHER" id="PTHR12703:SF4">
    <property type="entry name" value="TRANSMEMBRANE PROTEIN 33"/>
    <property type="match status" value="1"/>
</dbReference>
<evidence type="ECO:0000313" key="7">
    <source>
        <dbReference type="EMBL" id="MBN3278871.1"/>
    </source>
</evidence>
<keyword evidence="4 6" id="KW-1133">Transmembrane helix</keyword>
<reference evidence="7" key="1">
    <citation type="journal article" date="2021" name="Cell">
        <title>Tracing the genetic footprints of vertebrate landing in non-teleost ray-finned fishes.</title>
        <authorList>
            <person name="Bi X."/>
            <person name="Wang K."/>
            <person name="Yang L."/>
            <person name="Pan H."/>
            <person name="Jiang H."/>
            <person name="Wei Q."/>
            <person name="Fang M."/>
            <person name="Yu H."/>
            <person name="Zhu C."/>
            <person name="Cai Y."/>
            <person name="He Y."/>
            <person name="Gan X."/>
            <person name="Zeng H."/>
            <person name="Yu D."/>
            <person name="Zhu Y."/>
            <person name="Jiang H."/>
            <person name="Qiu Q."/>
            <person name="Yang H."/>
            <person name="Zhang Y.E."/>
            <person name="Wang W."/>
            <person name="Zhu M."/>
            <person name="He S."/>
            <person name="Zhang G."/>
        </authorList>
    </citation>
    <scope>NUCLEOTIDE SEQUENCE</scope>
    <source>
        <strain evidence="7">Pddl_001</strain>
    </source>
</reference>
<accession>A0ABS2XY61</accession>
<evidence type="ECO:0000256" key="6">
    <source>
        <dbReference type="SAM" id="Phobius"/>
    </source>
</evidence>
<feature type="non-terminal residue" evidence="7">
    <location>
        <position position="239"/>
    </location>
</feature>
<dbReference type="PANTHER" id="PTHR12703">
    <property type="entry name" value="TRANSMEMBRANE PROTEIN 33"/>
    <property type="match status" value="1"/>
</dbReference>
<dbReference type="InterPro" id="IPR005344">
    <property type="entry name" value="TMEM33/Pom33"/>
</dbReference>
<keyword evidence="8" id="KW-1185">Reference proteome</keyword>
<feature type="transmembrane region" description="Helical" evidence="6">
    <location>
        <begin position="158"/>
        <end position="181"/>
    </location>
</feature>
<keyword evidence="5 6" id="KW-0472">Membrane</keyword>
<comment type="similarity">
    <text evidence="2">Belongs to the PER33/POM33 family.</text>
</comment>
<dbReference type="EMBL" id="JAAWVQ010083239">
    <property type="protein sequence ID" value="MBN3278871.1"/>
    <property type="molecule type" value="Genomic_DNA"/>
</dbReference>
<dbReference type="InterPro" id="IPR051645">
    <property type="entry name" value="PER33/POM33_regulator"/>
</dbReference>
<sequence>QFLLANKLETAMWLSRLFTVYCSVLFILPLLGLQEAANFYQRALLANALTSALRLHQRLPHFQLSRAFLALALLEDSCHYLLFSLIFVNSFPVTMSIFPVFLFSLLHATTYTKKVLNVIVPYSLHFLIMDFIVLRGIFNALEMFLYPTPDLVLLKNLTLIFFDCSFVFIGQGSLIQPFIYYRFLTLRYSSRRNPYCRTLFTEMRILIEHLTMKPACPVFLRRMFLNSIALISRLAPTGA</sequence>
<gene>
    <name evidence="7" type="primary">Tmem33_1</name>
    <name evidence="7" type="ORF">GTO93_0007403</name>
</gene>
<evidence type="ECO:0000256" key="5">
    <source>
        <dbReference type="ARBA" id="ARBA00023136"/>
    </source>
</evidence>
<evidence type="ECO:0000256" key="4">
    <source>
        <dbReference type="ARBA" id="ARBA00022989"/>
    </source>
</evidence>
<evidence type="ECO:0000256" key="1">
    <source>
        <dbReference type="ARBA" id="ARBA00004141"/>
    </source>
</evidence>
<dbReference type="Proteomes" id="UP001166093">
    <property type="component" value="Unassembled WGS sequence"/>
</dbReference>
<organism evidence="7 8">
    <name type="scientific">Polyodon spathula</name>
    <name type="common">North American paddlefish</name>
    <name type="synonym">Squalus spathula</name>
    <dbReference type="NCBI Taxonomy" id="7913"/>
    <lineage>
        <taxon>Eukaryota</taxon>
        <taxon>Metazoa</taxon>
        <taxon>Chordata</taxon>
        <taxon>Craniata</taxon>
        <taxon>Vertebrata</taxon>
        <taxon>Euteleostomi</taxon>
        <taxon>Actinopterygii</taxon>
        <taxon>Chondrostei</taxon>
        <taxon>Acipenseriformes</taxon>
        <taxon>Polyodontidae</taxon>
        <taxon>Polyodon</taxon>
    </lineage>
</organism>
<name>A0ABS2XY61_POLSP</name>
<keyword evidence="3 6" id="KW-0812">Transmembrane</keyword>
<comment type="caution">
    <text evidence="7">The sequence shown here is derived from an EMBL/GenBank/DDBJ whole genome shotgun (WGS) entry which is preliminary data.</text>
</comment>
<proteinExistence type="inferred from homology"/>
<feature type="transmembrane region" description="Helical" evidence="6">
    <location>
        <begin position="119"/>
        <end position="138"/>
    </location>
</feature>
<feature type="transmembrane region" description="Helical" evidence="6">
    <location>
        <begin position="12"/>
        <end position="33"/>
    </location>
</feature>
<protein>
    <submittedName>
        <fullName evidence="7">TMM33 protein</fullName>
    </submittedName>
</protein>
<evidence type="ECO:0000256" key="2">
    <source>
        <dbReference type="ARBA" id="ARBA00007322"/>
    </source>
</evidence>
<evidence type="ECO:0000256" key="3">
    <source>
        <dbReference type="ARBA" id="ARBA00022692"/>
    </source>
</evidence>